<reference evidence="2 3" key="1">
    <citation type="submission" date="2016-07" db="EMBL/GenBank/DDBJ databases">
        <title>Pervasive Adenine N6-methylation of Active Genes in Fungi.</title>
        <authorList>
            <consortium name="DOE Joint Genome Institute"/>
            <person name="Mondo S.J."/>
            <person name="Dannebaum R.O."/>
            <person name="Kuo R.C."/>
            <person name="Labutti K."/>
            <person name="Haridas S."/>
            <person name="Kuo A."/>
            <person name="Salamov A."/>
            <person name="Ahrendt S.R."/>
            <person name="Lipzen A."/>
            <person name="Sullivan W."/>
            <person name="Andreopoulos W.B."/>
            <person name="Clum A."/>
            <person name="Lindquist E."/>
            <person name="Daum C."/>
            <person name="Ramamoorthy G.K."/>
            <person name="Gryganskyi A."/>
            <person name="Culley D."/>
            <person name="Magnuson J.K."/>
            <person name="James T.Y."/>
            <person name="O'Malley M.A."/>
            <person name="Stajich J.E."/>
            <person name="Spatafora J.W."/>
            <person name="Visel A."/>
            <person name="Grigoriev I.V."/>
        </authorList>
    </citation>
    <scope>NUCLEOTIDE SEQUENCE [LARGE SCALE GENOMIC DNA]</scope>
    <source>
        <strain evidence="2 3">68-887.2</strain>
    </source>
</reference>
<keyword evidence="3" id="KW-1185">Reference proteome</keyword>
<protein>
    <submittedName>
        <fullName evidence="2">Uncharacterized protein</fullName>
    </submittedName>
</protein>
<keyword evidence="1" id="KW-1133">Transmembrane helix</keyword>
<dbReference type="OrthoDB" id="2562419at2759"/>
<dbReference type="AlphaFoldDB" id="A0A1Y2AXE8"/>
<evidence type="ECO:0000256" key="1">
    <source>
        <dbReference type="SAM" id="Phobius"/>
    </source>
</evidence>
<dbReference type="Proteomes" id="UP000193986">
    <property type="component" value="Unassembled WGS sequence"/>
</dbReference>
<sequence length="109" mass="12388">MDEGLFLFMLFFGFVLFFSIIYCFLSSCLGVQIRRSDIWEALTLSTPSTIRERERMRRMRGQEQFELDEMDAPSGVGVGTGGLGWDDRFGSSAEGVEAMRRSGMSRGFF</sequence>
<organism evidence="2 3">
    <name type="scientific">Naematelia encephala</name>
    <dbReference type="NCBI Taxonomy" id="71784"/>
    <lineage>
        <taxon>Eukaryota</taxon>
        <taxon>Fungi</taxon>
        <taxon>Dikarya</taxon>
        <taxon>Basidiomycota</taxon>
        <taxon>Agaricomycotina</taxon>
        <taxon>Tremellomycetes</taxon>
        <taxon>Tremellales</taxon>
        <taxon>Naemateliaceae</taxon>
        <taxon>Naematelia</taxon>
    </lineage>
</organism>
<comment type="caution">
    <text evidence="2">The sequence shown here is derived from an EMBL/GenBank/DDBJ whole genome shotgun (WGS) entry which is preliminary data.</text>
</comment>
<evidence type="ECO:0000313" key="3">
    <source>
        <dbReference type="Proteomes" id="UP000193986"/>
    </source>
</evidence>
<evidence type="ECO:0000313" key="2">
    <source>
        <dbReference type="EMBL" id="ORY26897.1"/>
    </source>
</evidence>
<proteinExistence type="predicted"/>
<keyword evidence="1" id="KW-0472">Membrane</keyword>
<keyword evidence="1" id="KW-0812">Transmembrane</keyword>
<gene>
    <name evidence="2" type="ORF">BCR39DRAFT_540012</name>
</gene>
<feature type="transmembrane region" description="Helical" evidence="1">
    <location>
        <begin position="6"/>
        <end position="25"/>
    </location>
</feature>
<dbReference type="EMBL" id="MCFC01000043">
    <property type="protein sequence ID" value="ORY26897.1"/>
    <property type="molecule type" value="Genomic_DNA"/>
</dbReference>
<dbReference type="InParanoid" id="A0A1Y2AXE8"/>
<name>A0A1Y2AXE8_9TREE</name>
<accession>A0A1Y2AXE8</accession>